<accession>A0A158CM60</accession>
<keyword evidence="3" id="KW-1185">Reference proteome</keyword>
<keyword evidence="1" id="KW-1133">Transmembrane helix</keyword>
<evidence type="ECO:0000256" key="1">
    <source>
        <dbReference type="SAM" id="Phobius"/>
    </source>
</evidence>
<dbReference type="Proteomes" id="UP000054903">
    <property type="component" value="Unassembled WGS sequence"/>
</dbReference>
<name>A0A158CM60_9BURK</name>
<reference evidence="2" key="1">
    <citation type="submission" date="2016-01" db="EMBL/GenBank/DDBJ databases">
        <authorList>
            <person name="Peeters C."/>
        </authorList>
    </citation>
    <scope>NUCLEOTIDE SEQUENCE</scope>
    <source>
        <strain evidence="2">LMG 29320</strain>
    </source>
</reference>
<feature type="transmembrane region" description="Helical" evidence="1">
    <location>
        <begin position="12"/>
        <end position="34"/>
    </location>
</feature>
<organism evidence="2 3">
    <name type="scientific">Caballeronia fortuita</name>
    <dbReference type="NCBI Taxonomy" id="1777138"/>
    <lineage>
        <taxon>Bacteria</taxon>
        <taxon>Pseudomonadati</taxon>
        <taxon>Pseudomonadota</taxon>
        <taxon>Betaproteobacteria</taxon>
        <taxon>Burkholderiales</taxon>
        <taxon>Burkholderiaceae</taxon>
        <taxon>Caballeronia</taxon>
    </lineage>
</organism>
<evidence type="ECO:0000313" key="2">
    <source>
        <dbReference type="EMBL" id="SAK83464.1"/>
    </source>
</evidence>
<evidence type="ECO:0000313" key="3">
    <source>
        <dbReference type="Proteomes" id="UP000054903"/>
    </source>
</evidence>
<proteinExistence type="predicted"/>
<dbReference type="STRING" id="1777138.AWB77_04288"/>
<comment type="caution">
    <text evidence="2">The sequence shown here is derived from an EMBL/GenBank/DDBJ whole genome shotgun (WGS) entry which is preliminary data.</text>
</comment>
<sequence length="37" mass="4107">MRELSAGAWRLRIRLILGATFIVAGAVLQALNFLHVE</sequence>
<gene>
    <name evidence="2" type="ORF">AWB77_04288</name>
</gene>
<dbReference type="EMBL" id="FCNX02000011">
    <property type="protein sequence ID" value="SAK83464.1"/>
    <property type="molecule type" value="Genomic_DNA"/>
</dbReference>
<protein>
    <submittedName>
        <fullName evidence="2">Uncharacterized protein</fullName>
    </submittedName>
</protein>
<dbReference type="AlphaFoldDB" id="A0A158CM60"/>
<keyword evidence="1" id="KW-0812">Transmembrane</keyword>
<keyword evidence="1" id="KW-0472">Membrane</keyword>